<keyword evidence="6" id="KW-1185">Reference proteome</keyword>
<protein>
    <submittedName>
        <fullName evidence="5">DUF724 domain-containing protein 6-like</fullName>
    </submittedName>
</protein>
<keyword evidence="1" id="KW-0813">Transport</keyword>
<feature type="domain" description="Agenet" evidence="4">
    <location>
        <begin position="24"/>
        <end position="99"/>
    </location>
</feature>
<keyword evidence="2" id="KW-0341">Growth regulation</keyword>
<dbReference type="InterPro" id="IPR008395">
    <property type="entry name" value="Agenet-like_dom"/>
</dbReference>
<evidence type="ECO:0000256" key="3">
    <source>
        <dbReference type="SAM" id="MobiDB-lite"/>
    </source>
</evidence>
<dbReference type="PANTHER" id="PTHR31917:SF151">
    <property type="entry name" value="AGENET DOMAIN-CONTAINING PROTEIN"/>
    <property type="match status" value="1"/>
</dbReference>
<feature type="region of interest" description="Disordered" evidence="3">
    <location>
        <begin position="1"/>
        <end position="23"/>
    </location>
</feature>
<proteinExistence type="predicted"/>
<comment type="caution">
    <text evidence="5">The sequence shown here is derived from an EMBL/GenBank/DDBJ whole genome shotgun (WGS) entry which is preliminary data.</text>
</comment>
<dbReference type="InterPro" id="IPR014002">
    <property type="entry name" value="Agenet_dom_plant"/>
</dbReference>
<reference evidence="5 6" key="1">
    <citation type="submission" date="2024-06" db="EMBL/GenBank/DDBJ databases">
        <title>A chromosome level genome sequence of Diviner's sage (Salvia divinorum).</title>
        <authorList>
            <person name="Ford S.A."/>
            <person name="Ro D.-K."/>
            <person name="Ness R.W."/>
            <person name="Phillips M.A."/>
        </authorList>
    </citation>
    <scope>NUCLEOTIDE SEQUENCE [LARGE SCALE GENOMIC DNA]</scope>
    <source>
        <strain evidence="5">SAF-2024a</strain>
        <tissue evidence="5">Leaf</tissue>
    </source>
</reference>
<sequence length="587" mass="66862">MGEEEVEQPPNSPHSAGGNGVDAHHFPVGSAVEVLEKDADLAGVRFVGTVVPPRGKVDPENQGKLCVRYKTLLARKGRSYRLREFVDISSVRPTPPPPHKAGKRFQLNDVVEAYYKDGWWEGVVTGVVDGGEMFVVTFENPPDEREFGPSRLRAHWDWVDGVWTWPQRKGENGNLAFKVGEKVEISIERDGADCDFKGAWFPAVIVRDLGNGVYLVELKDKNGGSVEEEVECVRIRPCPPVLEDGRFGVREKVDAFFDYGWWSGLIMKKVKMNEYIVLFEHKDSTKQLDRSKLRPHLEWKDGKWLIEGGAETVPPPSLTPKSKSRRKSSFSDSRVSLKKHKPQTEHANHETEHIVEDGDDVEYDRERRSKRIEDVQIPSMLPLIDEDSRAPNSAPHTVQKLPFVKRNAIWKSIESMEVLRRMPQRPHFEPLRSFKENQREGLAIGCMVTFSNVVEVSRRLKFSDPKSVVDDLRETLLDLETYGFQVGAVRERVMKLLKAKEEEERLVGQAKGIMEQIELQSGRRGKIEGQIRVINEHMGRLQGQLKLAEMEKEKEVEEIGRLQAGLEENRQQMECLRSDFEGVTASV</sequence>
<evidence type="ECO:0000256" key="2">
    <source>
        <dbReference type="ARBA" id="ARBA00022604"/>
    </source>
</evidence>
<dbReference type="InterPro" id="IPR007930">
    <property type="entry name" value="DUF724"/>
</dbReference>
<dbReference type="EMBL" id="JBEAFC010000001">
    <property type="protein sequence ID" value="KAL1569020.1"/>
    <property type="molecule type" value="Genomic_DNA"/>
</dbReference>
<dbReference type="CDD" id="cd20405">
    <property type="entry name" value="Tudor_Agenet_AtDUF_rpt1_3"/>
    <property type="match status" value="1"/>
</dbReference>
<name>A0ABD1IJZ4_SALDI</name>
<evidence type="ECO:0000313" key="6">
    <source>
        <dbReference type="Proteomes" id="UP001567538"/>
    </source>
</evidence>
<feature type="domain" description="Agenet" evidence="4">
    <location>
        <begin position="103"/>
        <end position="160"/>
    </location>
</feature>
<accession>A0ABD1IJZ4</accession>
<dbReference type="AlphaFoldDB" id="A0ABD1IJZ4"/>
<feature type="region of interest" description="Disordered" evidence="3">
    <location>
        <begin position="308"/>
        <end position="362"/>
    </location>
</feature>
<organism evidence="5 6">
    <name type="scientific">Salvia divinorum</name>
    <name type="common">Maria pastora</name>
    <name type="synonym">Diviner's sage</name>
    <dbReference type="NCBI Taxonomy" id="28513"/>
    <lineage>
        <taxon>Eukaryota</taxon>
        <taxon>Viridiplantae</taxon>
        <taxon>Streptophyta</taxon>
        <taxon>Embryophyta</taxon>
        <taxon>Tracheophyta</taxon>
        <taxon>Spermatophyta</taxon>
        <taxon>Magnoliopsida</taxon>
        <taxon>eudicotyledons</taxon>
        <taxon>Gunneridae</taxon>
        <taxon>Pentapetalae</taxon>
        <taxon>asterids</taxon>
        <taxon>lamiids</taxon>
        <taxon>Lamiales</taxon>
        <taxon>Lamiaceae</taxon>
        <taxon>Nepetoideae</taxon>
        <taxon>Mentheae</taxon>
        <taxon>Salviinae</taxon>
        <taxon>Salvia</taxon>
        <taxon>Salvia subgen. Calosphace</taxon>
    </lineage>
</organism>
<dbReference type="CDD" id="cd20406">
    <property type="entry name" value="Tudor_Agenet_AtDUF_rpt2_4"/>
    <property type="match status" value="1"/>
</dbReference>
<feature type="compositionally biased region" description="Basic and acidic residues" evidence="3">
    <location>
        <begin position="342"/>
        <end position="356"/>
    </location>
</feature>
<evidence type="ECO:0000259" key="4">
    <source>
        <dbReference type="SMART" id="SM00743"/>
    </source>
</evidence>
<feature type="domain" description="Agenet" evidence="4">
    <location>
        <begin position="245"/>
        <end position="301"/>
    </location>
</feature>
<gene>
    <name evidence="5" type="ORF">AAHA92_00554</name>
</gene>
<dbReference type="Proteomes" id="UP001567538">
    <property type="component" value="Unassembled WGS sequence"/>
</dbReference>
<evidence type="ECO:0000313" key="5">
    <source>
        <dbReference type="EMBL" id="KAL1569020.1"/>
    </source>
</evidence>
<feature type="domain" description="Agenet" evidence="4">
    <location>
        <begin position="175"/>
        <end position="243"/>
    </location>
</feature>
<dbReference type="Pfam" id="PF05641">
    <property type="entry name" value="Agenet"/>
    <property type="match status" value="2"/>
</dbReference>
<evidence type="ECO:0000256" key="1">
    <source>
        <dbReference type="ARBA" id="ARBA00022448"/>
    </source>
</evidence>
<dbReference type="Pfam" id="PF05266">
    <property type="entry name" value="DUF724"/>
    <property type="match status" value="1"/>
</dbReference>
<dbReference type="PANTHER" id="PTHR31917">
    <property type="entry name" value="AGENET DOMAIN-CONTAINING PROTEIN-RELATED"/>
    <property type="match status" value="1"/>
</dbReference>
<dbReference type="SMART" id="SM00743">
    <property type="entry name" value="Agenet"/>
    <property type="match status" value="4"/>
</dbReference>